<dbReference type="Pfam" id="PF00990">
    <property type="entry name" value="GGDEF"/>
    <property type="match status" value="1"/>
</dbReference>
<dbReference type="InterPro" id="IPR000160">
    <property type="entry name" value="GGDEF_dom"/>
</dbReference>
<evidence type="ECO:0000256" key="1">
    <source>
        <dbReference type="SAM" id="Coils"/>
    </source>
</evidence>
<dbReference type="SUPFAM" id="SSF55785">
    <property type="entry name" value="PYP-like sensor domain (PAS domain)"/>
    <property type="match status" value="1"/>
</dbReference>
<dbReference type="PATRIC" id="fig|1173027.3.peg.5072"/>
<dbReference type="NCBIfam" id="TIGR00254">
    <property type="entry name" value="GGDEF"/>
    <property type="match status" value="1"/>
</dbReference>
<keyword evidence="7" id="KW-1185">Reference proteome</keyword>
<dbReference type="AlphaFoldDB" id="K9WKG4"/>
<sequence length="742" mass="84088">MLKASLGCRLKQWFDGERPVLKAAAGVTAAIILLRLMGLLQSSELAAFDQLFSLRPKEPIDPRIVIVEIREQDLKQAGQWPISDRLMAELLMKLNSYQPRTIGLDIYRDLPVPPGHEEFIKASNTIPNLIGIEKLADQTSFGASLGVAPPKVLHQRQQIGFNNVVVDNDGKVRRSLLYWHVAGKPRQSFALKLALIYLEAEGITPKAAKSNPNYLQLGESVFPAFQANDGGYARTDSKGYQVLVNFRHPGSFRILSMADVLENRVDPSWMRDRIVLIGSTAPSLQDFFYVPYSNSLIGSAQPMSGVEINANFISQILSSVLEKRPLIKVWSNPVEMLWIFSWTFLGAELIWHMRWRSRFAQGHQFRRSQRTLPRRASVRLLLASMVLGGICYLAFWVGWWLPFVPALLGLIGSAVFITNHLAHIQEELKRSKEFLQTVINTIPDPVFVKDKDHRWIILNQAYCKFIGYPLETLMEKSDYDIFPQHEAESFWTQDELVFQTSQPQESEEKFTDAFGTTHLISTKKSLHKDAAGNLFLVGIIRDITERKRAEEALRQTAEELTRSNQELKLSEDRLRYLAYHDPLTGLANRKQFHERLSHSLTWAQSNNQLVALMFIDLDGFKQVNDTLGHDIGDQLLKIVAQRLTHTVRSSDIVSRLGGDEFTVILCNIAKVEYAAQIAGKILENLSQVFVLDGHNIFVTGSIGISIYPHDGEEEESLIKNADTAMYRSKQLGRNQYQFADSL</sequence>
<evidence type="ECO:0000259" key="4">
    <source>
        <dbReference type="PROSITE" id="PS50113"/>
    </source>
</evidence>
<dbReference type="RefSeq" id="WP_015184400.1">
    <property type="nucleotide sequence ID" value="NC_019738.1"/>
</dbReference>
<dbReference type="PANTHER" id="PTHR46663">
    <property type="entry name" value="DIGUANYLATE CYCLASE DGCT-RELATED"/>
    <property type="match status" value="1"/>
</dbReference>
<evidence type="ECO:0000256" key="2">
    <source>
        <dbReference type="SAM" id="Phobius"/>
    </source>
</evidence>
<feature type="coiled-coil region" evidence="1">
    <location>
        <begin position="540"/>
        <end position="573"/>
    </location>
</feature>
<evidence type="ECO:0000313" key="6">
    <source>
        <dbReference type="EMBL" id="AFZ20264.1"/>
    </source>
</evidence>
<organism evidence="6 7">
    <name type="scientific">Allocoleopsis franciscana PCC 7113</name>
    <dbReference type="NCBI Taxonomy" id="1173027"/>
    <lineage>
        <taxon>Bacteria</taxon>
        <taxon>Bacillati</taxon>
        <taxon>Cyanobacteriota</taxon>
        <taxon>Cyanophyceae</taxon>
        <taxon>Coleofasciculales</taxon>
        <taxon>Coleofasciculaceae</taxon>
        <taxon>Allocoleopsis</taxon>
        <taxon>Allocoleopsis franciscana</taxon>
    </lineage>
</organism>
<keyword evidence="2" id="KW-1133">Transmembrane helix</keyword>
<dbReference type="STRING" id="1173027.Mic7113_4583"/>
<keyword evidence="2" id="KW-0812">Transmembrane</keyword>
<dbReference type="eggNOG" id="COG4252">
    <property type="taxonomic scope" value="Bacteria"/>
</dbReference>
<dbReference type="SMART" id="SM00267">
    <property type="entry name" value="GGDEF"/>
    <property type="match status" value="1"/>
</dbReference>
<feature type="transmembrane region" description="Helical" evidence="2">
    <location>
        <begin position="403"/>
        <end position="422"/>
    </location>
</feature>
<feature type="domain" description="GGDEF" evidence="5">
    <location>
        <begin position="608"/>
        <end position="741"/>
    </location>
</feature>
<reference evidence="6 7" key="1">
    <citation type="submission" date="2012-06" db="EMBL/GenBank/DDBJ databases">
        <title>Finished chromosome of genome of Microcoleus sp. PCC 7113.</title>
        <authorList>
            <consortium name="US DOE Joint Genome Institute"/>
            <person name="Gugger M."/>
            <person name="Coursin T."/>
            <person name="Rippka R."/>
            <person name="Tandeau De Marsac N."/>
            <person name="Huntemann M."/>
            <person name="Wei C.-L."/>
            <person name="Han J."/>
            <person name="Detter J.C."/>
            <person name="Han C."/>
            <person name="Tapia R."/>
            <person name="Chen A."/>
            <person name="Kyrpides N."/>
            <person name="Mavromatis K."/>
            <person name="Markowitz V."/>
            <person name="Szeto E."/>
            <person name="Ivanova N."/>
            <person name="Pagani I."/>
            <person name="Pati A."/>
            <person name="Goodwin L."/>
            <person name="Nordberg H.P."/>
            <person name="Cantor M.N."/>
            <person name="Hua S.X."/>
            <person name="Woyke T."/>
            <person name="Kerfeld C.A."/>
        </authorList>
    </citation>
    <scope>NUCLEOTIDE SEQUENCE [LARGE SCALE GENOMIC DNA]</scope>
    <source>
        <strain evidence="6 7">PCC 7113</strain>
    </source>
</reference>
<dbReference type="Gene3D" id="3.30.70.270">
    <property type="match status" value="1"/>
</dbReference>
<dbReference type="CDD" id="cd00130">
    <property type="entry name" value="PAS"/>
    <property type="match status" value="1"/>
</dbReference>
<dbReference type="SUPFAM" id="SSF55073">
    <property type="entry name" value="Nucleotide cyclase"/>
    <property type="match status" value="1"/>
</dbReference>
<dbReference type="InterPro" id="IPR043128">
    <property type="entry name" value="Rev_trsase/Diguanyl_cyclase"/>
</dbReference>
<feature type="domain" description="PAC" evidence="4">
    <location>
        <begin position="504"/>
        <end position="555"/>
    </location>
</feature>
<dbReference type="InterPro" id="IPR000014">
    <property type="entry name" value="PAS"/>
</dbReference>
<dbReference type="NCBIfam" id="TIGR00229">
    <property type="entry name" value="sensory_box"/>
    <property type="match status" value="1"/>
</dbReference>
<dbReference type="SMART" id="SM01080">
    <property type="entry name" value="CHASE2"/>
    <property type="match status" value="1"/>
</dbReference>
<protein>
    <submittedName>
        <fullName evidence="6">PAS domain S-box/diguanylate cyclase (GGDEF) domain-containing protein</fullName>
    </submittedName>
</protein>
<dbReference type="InterPro" id="IPR035965">
    <property type="entry name" value="PAS-like_dom_sf"/>
</dbReference>
<dbReference type="InterPro" id="IPR000700">
    <property type="entry name" value="PAS-assoc_C"/>
</dbReference>
<name>K9WKG4_9CYAN</name>
<dbReference type="KEGG" id="mic:Mic7113_4583"/>
<dbReference type="OrthoDB" id="9759607at2"/>
<feature type="transmembrane region" description="Helical" evidence="2">
    <location>
        <begin position="376"/>
        <end position="397"/>
    </location>
</feature>
<keyword evidence="1" id="KW-0175">Coiled coil</keyword>
<dbReference type="Gene3D" id="3.30.450.20">
    <property type="entry name" value="PAS domain"/>
    <property type="match status" value="1"/>
</dbReference>
<dbReference type="CDD" id="cd01949">
    <property type="entry name" value="GGDEF"/>
    <property type="match status" value="1"/>
</dbReference>
<dbReference type="InterPro" id="IPR052163">
    <property type="entry name" value="DGC-Regulatory_Protein"/>
</dbReference>
<dbReference type="Pfam" id="PF05226">
    <property type="entry name" value="CHASE2"/>
    <property type="match status" value="1"/>
</dbReference>
<dbReference type="PROSITE" id="PS50887">
    <property type="entry name" value="GGDEF"/>
    <property type="match status" value="1"/>
</dbReference>
<feature type="domain" description="PAS" evidence="3">
    <location>
        <begin position="431"/>
        <end position="482"/>
    </location>
</feature>
<dbReference type="FunFam" id="3.30.70.270:FF:000001">
    <property type="entry name" value="Diguanylate cyclase domain protein"/>
    <property type="match status" value="1"/>
</dbReference>
<dbReference type="PROSITE" id="PS50113">
    <property type="entry name" value="PAC"/>
    <property type="match status" value="1"/>
</dbReference>
<dbReference type="HOGENOM" id="CLU_000445_85_1_3"/>
<dbReference type="InterPro" id="IPR007890">
    <property type="entry name" value="CHASE2"/>
</dbReference>
<gene>
    <name evidence="6" type="ORF">Mic7113_4583</name>
</gene>
<dbReference type="InterPro" id="IPR013656">
    <property type="entry name" value="PAS_4"/>
</dbReference>
<accession>K9WKG4</accession>
<evidence type="ECO:0000313" key="7">
    <source>
        <dbReference type="Proteomes" id="UP000010471"/>
    </source>
</evidence>
<dbReference type="Pfam" id="PF08448">
    <property type="entry name" value="PAS_4"/>
    <property type="match status" value="1"/>
</dbReference>
<feature type="transmembrane region" description="Helical" evidence="2">
    <location>
        <begin position="336"/>
        <end position="355"/>
    </location>
</feature>
<dbReference type="SMART" id="SM00091">
    <property type="entry name" value="PAS"/>
    <property type="match status" value="1"/>
</dbReference>
<dbReference type="eggNOG" id="COG2202">
    <property type="taxonomic scope" value="Bacteria"/>
</dbReference>
<dbReference type="eggNOG" id="COG2199">
    <property type="taxonomic scope" value="Bacteria"/>
</dbReference>
<keyword evidence="2" id="KW-0472">Membrane</keyword>
<evidence type="ECO:0000259" key="3">
    <source>
        <dbReference type="PROSITE" id="PS50112"/>
    </source>
</evidence>
<dbReference type="InterPro" id="IPR029787">
    <property type="entry name" value="Nucleotide_cyclase"/>
</dbReference>
<evidence type="ECO:0000259" key="5">
    <source>
        <dbReference type="PROSITE" id="PS50887"/>
    </source>
</evidence>
<dbReference type="PROSITE" id="PS50112">
    <property type="entry name" value="PAS"/>
    <property type="match status" value="1"/>
</dbReference>
<dbReference type="Proteomes" id="UP000010471">
    <property type="component" value="Chromosome"/>
</dbReference>
<dbReference type="EMBL" id="CP003630">
    <property type="protein sequence ID" value="AFZ20264.1"/>
    <property type="molecule type" value="Genomic_DNA"/>
</dbReference>
<proteinExistence type="predicted"/>
<dbReference type="PANTHER" id="PTHR46663:SF3">
    <property type="entry name" value="SLL0267 PROTEIN"/>
    <property type="match status" value="1"/>
</dbReference>